<protein>
    <submittedName>
        <fullName evidence="1">Uncharacterized protein</fullName>
    </submittedName>
</protein>
<dbReference type="EMBL" id="GBEZ01026109">
    <property type="protein sequence ID" value="JAC61057.1"/>
    <property type="molecule type" value="Transcribed_RNA"/>
</dbReference>
<accession>A0A061QKA4</accession>
<reference evidence="1" key="1">
    <citation type="submission" date="2014-05" db="EMBL/GenBank/DDBJ databases">
        <title>The transcriptome of the halophilic microalga Tetraselmis sp. GSL018 isolated from the Great Salt Lake, Utah.</title>
        <authorList>
            <person name="Jinkerson R.E."/>
            <person name="D'Adamo S."/>
            <person name="Posewitz M.C."/>
        </authorList>
    </citation>
    <scope>NUCLEOTIDE SEQUENCE</scope>
    <source>
        <strain evidence="1">GSL018</strain>
    </source>
</reference>
<dbReference type="AlphaFoldDB" id="A0A061QKA4"/>
<evidence type="ECO:0000313" key="1">
    <source>
        <dbReference type="EMBL" id="JAC61057.1"/>
    </source>
</evidence>
<name>A0A061QKA4_9CHLO</name>
<sequence>MAAPSSAAARAAATTSAAATFASWGLRSAAWIMNSPPACMKQLLASALCAQYLERASPARTGSFMQAGHPKSLPPEHTPCTLEHSAIKHRRREATSRTVPSIASSCDCKDRRLLRWRGIAVRVETNSA</sequence>
<gene>
    <name evidence="1" type="ORF">TSPGSL018_27274</name>
</gene>
<proteinExistence type="predicted"/>
<organism evidence="1">
    <name type="scientific">Tetraselmis sp. GSL018</name>
    <dbReference type="NCBI Taxonomy" id="582737"/>
    <lineage>
        <taxon>Eukaryota</taxon>
        <taxon>Viridiplantae</taxon>
        <taxon>Chlorophyta</taxon>
        <taxon>core chlorophytes</taxon>
        <taxon>Chlorodendrophyceae</taxon>
        <taxon>Chlorodendrales</taxon>
        <taxon>Chlorodendraceae</taxon>
        <taxon>Tetraselmis</taxon>
    </lineage>
</organism>